<feature type="compositionally biased region" description="Pro residues" evidence="1">
    <location>
        <begin position="202"/>
        <end position="227"/>
    </location>
</feature>
<feature type="compositionally biased region" description="Gly residues" evidence="1">
    <location>
        <begin position="1046"/>
        <end position="1059"/>
    </location>
</feature>
<dbReference type="Proteomes" id="UP001303473">
    <property type="component" value="Unassembled WGS sequence"/>
</dbReference>
<dbReference type="SUPFAM" id="SSF49562">
    <property type="entry name" value="C2 domain (Calcium/lipid-binding domain, CaLB)"/>
    <property type="match status" value="1"/>
</dbReference>
<feature type="region of interest" description="Disordered" evidence="1">
    <location>
        <begin position="1029"/>
        <end position="1088"/>
    </location>
</feature>
<evidence type="ECO:0000313" key="3">
    <source>
        <dbReference type="EMBL" id="KAK3942215.1"/>
    </source>
</evidence>
<dbReference type="PROSITE" id="PS50004">
    <property type="entry name" value="C2"/>
    <property type="match status" value="1"/>
</dbReference>
<feature type="compositionally biased region" description="Basic and acidic residues" evidence="1">
    <location>
        <begin position="321"/>
        <end position="330"/>
    </location>
</feature>
<feature type="compositionally biased region" description="Polar residues" evidence="1">
    <location>
        <begin position="797"/>
        <end position="816"/>
    </location>
</feature>
<evidence type="ECO:0000313" key="4">
    <source>
        <dbReference type="Proteomes" id="UP001303473"/>
    </source>
</evidence>
<feature type="compositionally biased region" description="Low complexity" evidence="1">
    <location>
        <begin position="309"/>
        <end position="320"/>
    </location>
</feature>
<dbReference type="InterPro" id="IPR035892">
    <property type="entry name" value="C2_domain_sf"/>
</dbReference>
<feature type="compositionally biased region" description="Basic and acidic residues" evidence="1">
    <location>
        <begin position="1029"/>
        <end position="1044"/>
    </location>
</feature>
<dbReference type="SMART" id="SM00239">
    <property type="entry name" value="C2"/>
    <property type="match status" value="1"/>
</dbReference>
<proteinExistence type="predicted"/>
<comment type="caution">
    <text evidence="3">The sequence shown here is derived from an EMBL/GenBank/DDBJ whole genome shotgun (WGS) entry which is preliminary data.</text>
</comment>
<feature type="compositionally biased region" description="Polar residues" evidence="1">
    <location>
        <begin position="516"/>
        <end position="530"/>
    </location>
</feature>
<feature type="compositionally biased region" description="Basic and acidic residues" evidence="1">
    <location>
        <begin position="876"/>
        <end position="886"/>
    </location>
</feature>
<feature type="compositionally biased region" description="Polar residues" evidence="1">
    <location>
        <begin position="461"/>
        <end position="475"/>
    </location>
</feature>
<dbReference type="EMBL" id="MU853775">
    <property type="protein sequence ID" value="KAK3942215.1"/>
    <property type="molecule type" value="Genomic_DNA"/>
</dbReference>
<dbReference type="InterPro" id="IPR000008">
    <property type="entry name" value="C2_dom"/>
</dbReference>
<keyword evidence="4" id="KW-1185">Reference proteome</keyword>
<gene>
    <name evidence="3" type="ORF">QBC46DRAFT_77221</name>
</gene>
<evidence type="ECO:0000256" key="1">
    <source>
        <dbReference type="SAM" id="MobiDB-lite"/>
    </source>
</evidence>
<dbReference type="AlphaFoldDB" id="A0AAN6S6H7"/>
<feature type="compositionally biased region" description="Basic and acidic residues" evidence="1">
    <location>
        <begin position="724"/>
        <end position="748"/>
    </location>
</feature>
<feature type="compositionally biased region" description="Gly residues" evidence="1">
    <location>
        <begin position="930"/>
        <end position="963"/>
    </location>
</feature>
<dbReference type="InterPro" id="IPR037791">
    <property type="entry name" value="C2_fungal_Inn1"/>
</dbReference>
<feature type="compositionally biased region" description="Polar residues" evidence="1">
    <location>
        <begin position="646"/>
        <end position="657"/>
    </location>
</feature>
<feature type="compositionally biased region" description="Basic and acidic residues" evidence="1">
    <location>
        <begin position="337"/>
        <end position="349"/>
    </location>
</feature>
<feature type="compositionally biased region" description="Low complexity" evidence="1">
    <location>
        <begin position="822"/>
        <end position="838"/>
    </location>
</feature>
<feature type="compositionally biased region" description="Pro residues" evidence="1">
    <location>
        <begin position="234"/>
        <end position="253"/>
    </location>
</feature>
<feature type="compositionally biased region" description="Basic and acidic residues" evidence="1">
    <location>
        <begin position="293"/>
        <end position="308"/>
    </location>
</feature>
<dbReference type="Gene3D" id="2.60.40.150">
    <property type="entry name" value="C2 domain"/>
    <property type="match status" value="1"/>
</dbReference>
<feature type="region of interest" description="Disordered" evidence="1">
    <location>
        <begin position="154"/>
        <end position="978"/>
    </location>
</feature>
<feature type="compositionally biased region" description="Low complexity" evidence="1">
    <location>
        <begin position="170"/>
        <end position="185"/>
    </location>
</feature>
<dbReference type="PANTHER" id="PTHR47052:SF3">
    <property type="entry name" value="INGRESSION PROTEIN 1"/>
    <property type="match status" value="1"/>
</dbReference>
<reference evidence="4" key="1">
    <citation type="journal article" date="2023" name="Mol. Phylogenet. Evol.">
        <title>Genome-scale phylogeny and comparative genomics of the fungal order Sordariales.</title>
        <authorList>
            <person name="Hensen N."/>
            <person name="Bonometti L."/>
            <person name="Westerberg I."/>
            <person name="Brannstrom I.O."/>
            <person name="Guillou S."/>
            <person name="Cros-Aarteil S."/>
            <person name="Calhoun S."/>
            <person name="Haridas S."/>
            <person name="Kuo A."/>
            <person name="Mondo S."/>
            <person name="Pangilinan J."/>
            <person name="Riley R."/>
            <person name="LaButti K."/>
            <person name="Andreopoulos B."/>
            <person name="Lipzen A."/>
            <person name="Chen C."/>
            <person name="Yan M."/>
            <person name="Daum C."/>
            <person name="Ng V."/>
            <person name="Clum A."/>
            <person name="Steindorff A."/>
            <person name="Ohm R.A."/>
            <person name="Martin F."/>
            <person name="Silar P."/>
            <person name="Natvig D.O."/>
            <person name="Lalanne C."/>
            <person name="Gautier V."/>
            <person name="Ament-Velasquez S.L."/>
            <person name="Kruys A."/>
            <person name="Hutchinson M.I."/>
            <person name="Powell A.J."/>
            <person name="Barry K."/>
            <person name="Miller A.N."/>
            <person name="Grigoriev I.V."/>
            <person name="Debuchy R."/>
            <person name="Gladieux P."/>
            <person name="Hiltunen Thoren M."/>
            <person name="Johannesson H."/>
        </authorList>
    </citation>
    <scope>NUCLEOTIDE SEQUENCE [LARGE SCALE GENOMIC DNA]</scope>
    <source>
        <strain evidence="4">CBS 340.73</strain>
    </source>
</reference>
<protein>
    <submittedName>
        <fullName evidence="3">Ingression protein fic1</fullName>
    </submittedName>
</protein>
<feature type="compositionally biased region" description="Polar residues" evidence="1">
    <location>
        <begin position="897"/>
        <end position="909"/>
    </location>
</feature>
<organism evidence="3 4">
    <name type="scientific">Diplogelasinospora grovesii</name>
    <dbReference type="NCBI Taxonomy" id="303347"/>
    <lineage>
        <taxon>Eukaryota</taxon>
        <taxon>Fungi</taxon>
        <taxon>Dikarya</taxon>
        <taxon>Ascomycota</taxon>
        <taxon>Pezizomycotina</taxon>
        <taxon>Sordariomycetes</taxon>
        <taxon>Sordariomycetidae</taxon>
        <taxon>Sordariales</taxon>
        <taxon>Diplogelasinosporaceae</taxon>
        <taxon>Diplogelasinospora</taxon>
    </lineage>
</organism>
<feature type="domain" description="C2" evidence="2">
    <location>
        <begin position="12"/>
        <end position="131"/>
    </location>
</feature>
<feature type="compositionally biased region" description="Low complexity" evidence="1">
    <location>
        <begin position="759"/>
        <end position="775"/>
    </location>
</feature>
<dbReference type="InterPro" id="IPR052981">
    <property type="entry name" value="Ingression_C2_domain"/>
</dbReference>
<dbReference type="CDD" id="cd08681">
    <property type="entry name" value="C2_fungal_Inn1p-like"/>
    <property type="match status" value="1"/>
</dbReference>
<feature type="compositionally biased region" description="Basic and acidic residues" evidence="1">
    <location>
        <begin position="384"/>
        <end position="395"/>
    </location>
</feature>
<feature type="compositionally biased region" description="Polar residues" evidence="1">
    <location>
        <begin position="418"/>
        <end position="427"/>
    </location>
</feature>
<sequence>MTAKNKSHVLNGMHTAGIFSDMSVDGPPIGTLVVVVDRAKNLPNRKTIGKQDPYCAARLGKEAKKTTTDIRGGQTPKWDQELRFTVHDSPDYYQLKVSVFNDDKKTELIGDTWIDLRDIIVTGGGQNDLWHQLSCKGKYAGEVRIEVTFYDSRPKPEKPAVKAKPPTPAEPEGGSAGSSAAGPRSMPKRRPLPSDPVTGKAPTPPAPEQVETPPRPQPQHSPVPPPSSSQFAPTQPPPQQLEYNTPPPQPAPAPARYQQQPEHYSPGPQGGAVQSYGTPSRQPADMPVQQYRTPERADKYAVHPDDRAYSQNYQQQQLQSYDRHDPRPQDQYDLPQLEERRRTPEEDRPPPPPAHRSRNGSNGGLNAMYQSSHEVPTKGTPPTMRHDVLRNEAHRQIASTSYPGRPTYKAYDSAPAALTSSQYSNPDQPSPPRHYSYDSSYDPSHRSMQATVEDVPESPDAMNNSFRRGSGSRMQPQRFEPEYDMSASPAPLSLGGSRGNAAVGRYSAPLPDQQHPRQPSNGYMPSSNSAPPRDYNYSETSMVPYRESQDQRGSMYRSELDDTSNGYGLPAVPPSLVPGIDPSIALEIAQRLQERDRQHQRRYTQPAPLETPPRGRTISDYPPRYDQDNSPTPHSAGALTHGRSPITYSGGPSTPSLNIVVKQRNHSPNPVRDPSPNPRHTIKRKSISPAPPPVSDVPFGPDSYNALNPSVSAAATKDSIVSRPDYDELSGKIITHDGREVDPSDHLPMESWAPEPEPKNNSNSQPSSSGRPSLSGAQPMPASGRRPLRIAGRPQSMVPTSNGGNPSAQYTFSTSPVKEPVPAFSSTAVPTATTVATTGRNRLQKKAHRASVPAPAPAPLPLPFMSGANGPGPNDSGRERDRRGRPSFDSTPLAPLPSQSHQDNYTPPRQLTRAATFDYPSENHAPSYGSGSGFSPGAGGGGGSGGSGFGGRGHGGGSGGSGGFSSAPPIPAKIPLALPAPSGMSGALQLHSSSAARRAQVEDTYDDGYDNYNRYDEYRGLSAEEIRRRKERDDEVYGRRRSGGDEMWGGGGGGGGYGNPRGSNLSLEEELQRIDIGTGRSRRHGQGY</sequence>
<feature type="compositionally biased region" description="Low complexity" evidence="1">
    <location>
        <begin position="433"/>
        <end position="442"/>
    </location>
</feature>
<name>A0AAN6S6H7_9PEZI</name>
<dbReference type="Pfam" id="PF00168">
    <property type="entry name" value="C2"/>
    <property type="match status" value="1"/>
</dbReference>
<evidence type="ECO:0000259" key="2">
    <source>
        <dbReference type="PROSITE" id="PS50004"/>
    </source>
</evidence>
<dbReference type="PANTHER" id="PTHR47052">
    <property type="entry name" value="CONSERVED SERINE PROLINE-RICH PROTEIN (AFU_ORTHOLOGUE AFUA_2G01790)"/>
    <property type="match status" value="1"/>
</dbReference>
<accession>A0AAN6S6H7</accession>